<keyword evidence="1" id="KW-1133">Transmembrane helix</keyword>
<feature type="transmembrane region" description="Helical" evidence="1">
    <location>
        <begin position="46"/>
        <end position="63"/>
    </location>
</feature>
<dbReference type="EMBL" id="CP031417">
    <property type="protein sequence ID" value="AXK82471.1"/>
    <property type="molecule type" value="Genomic_DNA"/>
</dbReference>
<reference evidence="2 3" key="1">
    <citation type="submission" date="2018-07" db="EMBL/GenBank/DDBJ databases">
        <authorList>
            <person name="Quirk P.G."/>
            <person name="Krulwich T.A."/>
        </authorList>
    </citation>
    <scope>NUCLEOTIDE SEQUENCE [LARGE SCALE GENOMIC DNA]</scope>
    <source>
        <strain evidence="2 3">CC-BB4</strain>
    </source>
</reference>
<evidence type="ECO:0000313" key="2">
    <source>
        <dbReference type="EMBL" id="AXK82471.1"/>
    </source>
</evidence>
<dbReference type="Proteomes" id="UP000254889">
    <property type="component" value="Chromosome"/>
</dbReference>
<accession>A0A345ZZX4</accession>
<gene>
    <name evidence="2" type="ORF">DW352_19270</name>
</gene>
<name>A0A345ZZX4_9HYPH</name>
<sequence>MASESRAANRSAGVFGINFSGVLARIRQGPVFYLASRHREVTMRKILLIAGTFVTAMLFNLHPAPAAASGAAPWCAVITLGNDDAYWDCQYSSFEACRPNVLAGNRGFCNINPAWNPPEAAPHKVRRHRARHS</sequence>
<evidence type="ECO:0000313" key="3">
    <source>
        <dbReference type="Proteomes" id="UP000254889"/>
    </source>
</evidence>
<dbReference type="KEGG" id="ptaw:DW352_19270"/>
<dbReference type="AlphaFoldDB" id="A0A345ZZX4"/>
<proteinExistence type="predicted"/>
<keyword evidence="1" id="KW-0472">Membrane</keyword>
<dbReference type="Pfam" id="PF12071">
    <property type="entry name" value="DUF3551"/>
    <property type="match status" value="1"/>
</dbReference>
<keyword evidence="1" id="KW-0812">Transmembrane</keyword>
<organism evidence="2 3">
    <name type="scientific">Pseudolabrys taiwanensis</name>
    <dbReference type="NCBI Taxonomy" id="331696"/>
    <lineage>
        <taxon>Bacteria</taxon>
        <taxon>Pseudomonadati</taxon>
        <taxon>Pseudomonadota</taxon>
        <taxon>Alphaproteobacteria</taxon>
        <taxon>Hyphomicrobiales</taxon>
        <taxon>Xanthobacteraceae</taxon>
        <taxon>Pseudolabrys</taxon>
    </lineage>
</organism>
<keyword evidence="3" id="KW-1185">Reference proteome</keyword>
<dbReference type="OrthoDB" id="8229016at2"/>
<dbReference type="InterPro" id="IPR021937">
    <property type="entry name" value="DUF3551"/>
</dbReference>
<evidence type="ECO:0000256" key="1">
    <source>
        <dbReference type="SAM" id="Phobius"/>
    </source>
</evidence>
<protein>
    <submittedName>
        <fullName evidence="2">DUF3551 domain-containing protein</fullName>
    </submittedName>
</protein>